<dbReference type="InterPro" id="IPR006439">
    <property type="entry name" value="HAD-SF_hydro_IA"/>
</dbReference>
<dbReference type="RefSeq" id="WP_106588710.1">
    <property type="nucleotide sequence ID" value="NZ_PYAV01000007.1"/>
</dbReference>
<keyword evidence="2" id="KW-1185">Reference proteome</keyword>
<evidence type="ECO:0000313" key="1">
    <source>
        <dbReference type="EMBL" id="PSL45059.1"/>
    </source>
</evidence>
<dbReference type="NCBIfam" id="TIGR01549">
    <property type="entry name" value="HAD-SF-IA-v1"/>
    <property type="match status" value="1"/>
</dbReference>
<dbReference type="Proteomes" id="UP000242310">
    <property type="component" value="Unassembled WGS sequence"/>
</dbReference>
<dbReference type="NCBIfam" id="TIGR01668">
    <property type="entry name" value="YqeG_hyp_ppase"/>
    <property type="match status" value="1"/>
</dbReference>
<dbReference type="SUPFAM" id="SSF56784">
    <property type="entry name" value="HAD-like"/>
    <property type="match status" value="1"/>
</dbReference>
<name>A0A2P8HFQ6_9BACI</name>
<reference evidence="1 2" key="1">
    <citation type="submission" date="2018-03" db="EMBL/GenBank/DDBJ databases">
        <title>Genomic Encyclopedia of Type Strains, Phase III (KMG-III): the genomes of soil and plant-associated and newly described type strains.</title>
        <authorList>
            <person name="Whitman W."/>
        </authorList>
    </citation>
    <scope>NUCLEOTIDE SEQUENCE [LARGE SCALE GENOMIC DNA]</scope>
    <source>
        <strain evidence="1 2">CGMCC 1.07653</strain>
    </source>
</reference>
<dbReference type="InterPro" id="IPR036412">
    <property type="entry name" value="HAD-like_sf"/>
</dbReference>
<dbReference type="GO" id="GO:0008962">
    <property type="term" value="F:phosphatidylglycerophosphatase activity"/>
    <property type="evidence" value="ECO:0007669"/>
    <property type="project" value="InterPro"/>
</dbReference>
<comment type="caution">
    <text evidence="1">The sequence shown here is derived from an EMBL/GenBank/DDBJ whole genome shotgun (WGS) entry which is preliminary data.</text>
</comment>
<dbReference type="NCBIfam" id="TIGR01662">
    <property type="entry name" value="HAD-SF-IIIA"/>
    <property type="match status" value="1"/>
</dbReference>
<proteinExistence type="predicted"/>
<dbReference type="InterPro" id="IPR010021">
    <property type="entry name" value="PGPP1/Gep4"/>
</dbReference>
<organism evidence="1 2">
    <name type="scientific">Salsuginibacillus halophilus</name>
    <dbReference type="NCBI Taxonomy" id="517424"/>
    <lineage>
        <taxon>Bacteria</taxon>
        <taxon>Bacillati</taxon>
        <taxon>Bacillota</taxon>
        <taxon>Bacilli</taxon>
        <taxon>Bacillales</taxon>
        <taxon>Bacillaceae</taxon>
        <taxon>Salsuginibacillus</taxon>
    </lineage>
</organism>
<accession>A0A2P8HFQ6</accession>
<dbReference type="InterPro" id="IPR006549">
    <property type="entry name" value="HAD-SF_hydro_IIIA"/>
</dbReference>
<dbReference type="AlphaFoldDB" id="A0A2P8HFQ6"/>
<evidence type="ECO:0000313" key="2">
    <source>
        <dbReference type="Proteomes" id="UP000242310"/>
    </source>
</evidence>
<dbReference type="FunFam" id="3.40.50.1000:FF:000067">
    <property type="entry name" value="HAD phosphatase, family IIIA"/>
    <property type="match status" value="1"/>
</dbReference>
<dbReference type="CDD" id="cd16416">
    <property type="entry name" value="HAD_BsYqeG-like"/>
    <property type="match status" value="1"/>
</dbReference>
<dbReference type="PANTHER" id="PTHR19288">
    <property type="entry name" value="4-NITROPHENYLPHOSPHATASE-RELATED"/>
    <property type="match status" value="1"/>
</dbReference>
<gene>
    <name evidence="1" type="ORF">B0H94_10764</name>
</gene>
<protein>
    <recommendedName>
        <fullName evidence="3">YqeG family HAD IIIA-type phosphatase</fullName>
    </recommendedName>
</protein>
<dbReference type="PANTHER" id="PTHR19288:SF25">
    <property type="entry name" value="PHOSPHATIDYLGLYCEROPHOSPHATASE GEP4, MITOCHONDRIAL"/>
    <property type="match status" value="1"/>
</dbReference>
<dbReference type="EMBL" id="PYAV01000007">
    <property type="protein sequence ID" value="PSL45059.1"/>
    <property type="molecule type" value="Genomic_DNA"/>
</dbReference>
<sequence length="177" mass="20004">MLTKFVPDQFVPSVYDINLEDLAARGFQGVITDLDNTLVEWDRPEATPALMEWFEQVKKAGLKLTIVSNNNESRVRAFSEPHGITFIHSARKPSRRAFRRACAEMDTKTTETVVVGDQLLTDILGGNRGGYYTILVKPVTDSDNIFTKVNRSVERRVLKRLKKRGYNIEAGGKTNDK</sequence>
<dbReference type="GO" id="GO:0005737">
    <property type="term" value="C:cytoplasm"/>
    <property type="evidence" value="ECO:0007669"/>
    <property type="project" value="TreeGrafter"/>
</dbReference>
<dbReference type="Gene3D" id="3.40.50.1000">
    <property type="entry name" value="HAD superfamily/HAD-like"/>
    <property type="match status" value="1"/>
</dbReference>
<dbReference type="Pfam" id="PF13242">
    <property type="entry name" value="Hydrolase_like"/>
    <property type="match status" value="1"/>
</dbReference>
<evidence type="ECO:0008006" key="3">
    <source>
        <dbReference type="Google" id="ProtNLM"/>
    </source>
</evidence>
<dbReference type="InterPro" id="IPR023214">
    <property type="entry name" value="HAD_sf"/>
</dbReference>
<dbReference type="OrthoDB" id="9787572at2"/>